<dbReference type="EMBL" id="UGHJ01000001">
    <property type="protein sequence ID" value="STO69386.1"/>
    <property type="molecule type" value="Genomic_DNA"/>
</dbReference>
<dbReference type="EMBL" id="UGHJ01000001">
    <property type="protein sequence ID" value="STO69269.1"/>
    <property type="molecule type" value="Genomic_DNA"/>
</dbReference>
<evidence type="ECO:0000313" key="1">
    <source>
        <dbReference type="EMBL" id="STO69269.1"/>
    </source>
</evidence>
<dbReference type="RefSeq" id="WP_115073317.1">
    <property type="nucleotide sequence ID" value="NZ_UGHE01000002.1"/>
</dbReference>
<dbReference type="Proteomes" id="UP000254496">
    <property type="component" value="Unassembled WGS sequence"/>
</dbReference>
<reference evidence="2 3" key="1">
    <citation type="submission" date="2018-06" db="EMBL/GenBank/DDBJ databases">
        <authorList>
            <consortium name="Pathogen Informatics"/>
            <person name="Doyle S."/>
        </authorList>
    </citation>
    <scope>NUCLEOTIDE SEQUENCE [LARGE SCALE GENOMIC DNA]</scope>
    <source>
        <strain evidence="2 3">NCTC8540</strain>
    </source>
</reference>
<proteinExistence type="predicted"/>
<evidence type="ECO:0000313" key="2">
    <source>
        <dbReference type="EMBL" id="STO69386.1"/>
    </source>
</evidence>
<comment type="caution">
    <text evidence="2">The sequence shown here is derived from an EMBL/GenBank/DDBJ whole genome shotgun (WGS) entry which is preliminary data.</text>
</comment>
<organism evidence="2 3">
    <name type="scientific">Canicola haemoglobinophilus</name>
    <dbReference type="NCBI Taxonomy" id="733"/>
    <lineage>
        <taxon>Bacteria</taxon>
        <taxon>Pseudomonadati</taxon>
        <taxon>Pseudomonadota</taxon>
        <taxon>Gammaproteobacteria</taxon>
        <taxon>Pasteurellales</taxon>
        <taxon>Pasteurellaceae</taxon>
        <taxon>Canicola</taxon>
    </lineage>
</organism>
<evidence type="ECO:0000313" key="3">
    <source>
        <dbReference type="Proteomes" id="UP000254496"/>
    </source>
</evidence>
<accession>A0AB38HDQ4</accession>
<protein>
    <submittedName>
        <fullName evidence="2">Uncharacterized protein</fullName>
    </submittedName>
</protein>
<sequence>MTLKEELKLMINAHLPKAVWGEMERAKYYLTFPFVTKSIDRKMAMKIKSLKGVSKFHARRRKDKTVFIFIFSKRFFD</sequence>
<name>A0AB38HDQ4_9PAST</name>
<dbReference type="AlphaFoldDB" id="A0AB38HDQ4"/>
<gene>
    <name evidence="1" type="ORF">NCTC8540_01800</name>
    <name evidence="2" type="ORF">NCTC8540_01919</name>
</gene>